<dbReference type="Pfam" id="PF03466">
    <property type="entry name" value="LysR_substrate"/>
    <property type="match status" value="1"/>
</dbReference>
<dbReference type="EMBL" id="SJDL01000007">
    <property type="protein sequence ID" value="TBW57674.1"/>
    <property type="molecule type" value="Genomic_DNA"/>
</dbReference>
<comment type="similarity">
    <text evidence="1">Belongs to the LysR transcriptional regulatory family.</text>
</comment>
<organism evidence="3 4">
    <name type="scientific">Marinobacter halodurans</name>
    <dbReference type="NCBI Taxonomy" id="2528979"/>
    <lineage>
        <taxon>Bacteria</taxon>
        <taxon>Pseudomonadati</taxon>
        <taxon>Pseudomonadota</taxon>
        <taxon>Gammaproteobacteria</taxon>
        <taxon>Pseudomonadales</taxon>
        <taxon>Marinobacteraceae</taxon>
        <taxon>Marinobacter</taxon>
    </lineage>
</organism>
<dbReference type="Proteomes" id="UP000313645">
    <property type="component" value="Unassembled WGS sequence"/>
</dbReference>
<name>A0ABY1ZMW4_9GAMM</name>
<protein>
    <recommendedName>
        <fullName evidence="2">LysR substrate-binding domain-containing protein</fullName>
    </recommendedName>
</protein>
<sequence length="111" mass="12680">MDDFLLAGMIENAFGELIVGKRHGHLLRFRDYVVSGLRGCGLIQLPRFHVEQTLAKGELVEVLTGWEKPAMPIHAVYPHRRQLSPRVRVFVDWLVTVYEDRSGSGDRRQAP</sequence>
<dbReference type="InterPro" id="IPR058163">
    <property type="entry name" value="LysR-type_TF_proteobact-type"/>
</dbReference>
<dbReference type="SUPFAM" id="SSF53850">
    <property type="entry name" value="Periplasmic binding protein-like II"/>
    <property type="match status" value="1"/>
</dbReference>
<evidence type="ECO:0000313" key="4">
    <source>
        <dbReference type="Proteomes" id="UP000313645"/>
    </source>
</evidence>
<feature type="domain" description="LysR substrate-binding" evidence="2">
    <location>
        <begin position="38"/>
        <end position="96"/>
    </location>
</feature>
<keyword evidence="4" id="KW-1185">Reference proteome</keyword>
<reference evidence="3 4" key="1">
    <citation type="submission" date="2019-02" db="EMBL/GenBank/DDBJ databases">
        <title>Marinobacter halodurans sp. nov., a marine bacterium isolated from sea tidal flat.</title>
        <authorList>
            <person name="Yoo Y."/>
            <person name="Lee D.W."/>
            <person name="Kim B.S."/>
            <person name="Kim J.-J."/>
        </authorList>
    </citation>
    <scope>NUCLEOTIDE SEQUENCE [LARGE SCALE GENOMIC DNA]</scope>
    <source>
        <strain evidence="3 4">YJ-S3-2</strain>
    </source>
</reference>
<dbReference type="Gene3D" id="3.40.190.290">
    <property type="match status" value="1"/>
</dbReference>
<gene>
    <name evidence="3" type="ORF">EZI54_06465</name>
</gene>
<dbReference type="PANTHER" id="PTHR30537:SF72">
    <property type="entry name" value="LYSR FAMILY TRANSCRIPTIONAL REGULATOR"/>
    <property type="match status" value="1"/>
</dbReference>
<accession>A0ABY1ZMW4</accession>
<dbReference type="PANTHER" id="PTHR30537">
    <property type="entry name" value="HTH-TYPE TRANSCRIPTIONAL REGULATOR"/>
    <property type="match status" value="1"/>
</dbReference>
<evidence type="ECO:0000259" key="2">
    <source>
        <dbReference type="Pfam" id="PF03466"/>
    </source>
</evidence>
<proteinExistence type="inferred from homology"/>
<evidence type="ECO:0000256" key="1">
    <source>
        <dbReference type="ARBA" id="ARBA00009437"/>
    </source>
</evidence>
<comment type="caution">
    <text evidence="3">The sequence shown here is derived from an EMBL/GenBank/DDBJ whole genome shotgun (WGS) entry which is preliminary data.</text>
</comment>
<dbReference type="InterPro" id="IPR005119">
    <property type="entry name" value="LysR_subst-bd"/>
</dbReference>
<evidence type="ECO:0000313" key="3">
    <source>
        <dbReference type="EMBL" id="TBW57674.1"/>
    </source>
</evidence>